<dbReference type="InterPro" id="IPR023703">
    <property type="entry name" value="MltF"/>
</dbReference>
<keyword evidence="4 9" id="KW-0732">Signal</keyword>
<comment type="similarity">
    <text evidence="9">In the N-terminal section; belongs to the bacterial solute-binding protein 3 family.</text>
</comment>
<dbReference type="CDD" id="cd01009">
    <property type="entry name" value="PBP2_YfhD_N"/>
    <property type="match status" value="1"/>
</dbReference>
<dbReference type="SUPFAM" id="SSF53850">
    <property type="entry name" value="Periplasmic binding protein-like II"/>
    <property type="match status" value="1"/>
</dbReference>
<dbReference type="Pfam" id="PF00497">
    <property type="entry name" value="SBP_bac_3"/>
    <property type="match status" value="1"/>
</dbReference>
<feature type="active site" evidence="9">
    <location>
        <position position="313"/>
    </location>
</feature>
<dbReference type="EMBL" id="CP082904">
    <property type="protein sequence ID" value="UQY43238.1"/>
    <property type="molecule type" value="Genomic_DNA"/>
</dbReference>
<keyword evidence="5 9" id="KW-0472">Membrane</keyword>
<evidence type="ECO:0000256" key="6">
    <source>
        <dbReference type="ARBA" id="ARBA00023237"/>
    </source>
</evidence>
<dbReference type="SUPFAM" id="SSF53955">
    <property type="entry name" value="Lysozyme-like"/>
    <property type="match status" value="1"/>
</dbReference>
<feature type="domain" description="Solute-binding protein family 3/N-terminal" evidence="10">
    <location>
        <begin position="44"/>
        <end position="268"/>
    </location>
</feature>
<comment type="domain">
    <text evidence="9">The N-terminal domain does not have lytic activity and probably modulates enzymatic activity. The C-terminal domain is the catalytic active domain.</text>
</comment>
<name>A0ABY4R7I3_9GAMM</name>
<accession>A0ABY4R7I3</accession>
<dbReference type="InterPro" id="IPR000189">
    <property type="entry name" value="Transglyc_AS"/>
</dbReference>
<dbReference type="InterPro" id="IPR001638">
    <property type="entry name" value="Solute-binding_3/MltF_N"/>
</dbReference>
<comment type="similarity">
    <text evidence="3">Belongs to the bacterial solute-binding protein 3 family.</text>
</comment>
<dbReference type="Proteomes" id="UP001056635">
    <property type="component" value="Chromosome"/>
</dbReference>
<dbReference type="InterPro" id="IPR023346">
    <property type="entry name" value="Lysozyme-like_dom_sf"/>
</dbReference>
<evidence type="ECO:0000256" key="8">
    <source>
        <dbReference type="ARBA" id="ARBA00023316"/>
    </source>
</evidence>
<comment type="function">
    <text evidence="9">Murein-degrading enzyme that degrades murein glycan strands and insoluble, high-molecular weight murein sacculi, with the concomitant formation of a 1,6-anhydromuramoyl product. Lytic transglycosylases (LTs) play an integral role in the metabolism of the peptidoglycan (PG) sacculus. Their lytic action creates space within the PG sacculus to allow for its expansion as well as for the insertion of various structures such as secretion systems and flagella.</text>
</comment>
<dbReference type="PROSITE" id="PS00922">
    <property type="entry name" value="TRANSGLYCOSYLASE"/>
    <property type="match status" value="1"/>
</dbReference>
<evidence type="ECO:0000256" key="5">
    <source>
        <dbReference type="ARBA" id="ARBA00023136"/>
    </source>
</evidence>
<dbReference type="PANTHER" id="PTHR35936:SF32">
    <property type="entry name" value="MEMBRANE-BOUND LYTIC MUREIN TRANSGLYCOSYLASE F"/>
    <property type="match status" value="1"/>
</dbReference>
<dbReference type="RefSeq" id="WP_249891926.1">
    <property type="nucleotide sequence ID" value="NZ_CP082904.1"/>
</dbReference>
<proteinExistence type="inferred from homology"/>
<dbReference type="HAMAP" id="MF_02016">
    <property type="entry name" value="MltF"/>
    <property type="match status" value="1"/>
</dbReference>
<dbReference type="NCBIfam" id="NF008112">
    <property type="entry name" value="PRK10859.1"/>
    <property type="match status" value="1"/>
</dbReference>
<evidence type="ECO:0000256" key="7">
    <source>
        <dbReference type="ARBA" id="ARBA00023239"/>
    </source>
</evidence>
<dbReference type="CDD" id="cd13403">
    <property type="entry name" value="MLTF-like"/>
    <property type="match status" value="1"/>
</dbReference>
<gene>
    <name evidence="9 11" type="primary">mltF</name>
    <name evidence="11" type="ORF">K6958_15265</name>
</gene>
<dbReference type="PANTHER" id="PTHR35936">
    <property type="entry name" value="MEMBRANE-BOUND LYTIC MUREIN TRANSGLYCOSYLASE F"/>
    <property type="match status" value="1"/>
</dbReference>
<dbReference type="InterPro" id="IPR008258">
    <property type="entry name" value="Transglycosylase_SLT_dom_1"/>
</dbReference>
<comment type="similarity">
    <text evidence="9">In the C-terminal section; belongs to the transglycosylase Slt family.</text>
</comment>
<feature type="region of interest" description="LT domain" evidence="9">
    <location>
        <begin position="269"/>
        <end position="485"/>
    </location>
</feature>
<dbReference type="SMART" id="SM00062">
    <property type="entry name" value="PBPb"/>
    <property type="match status" value="1"/>
</dbReference>
<evidence type="ECO:0000313" key="11">
    <source>
        <dbReference type="EMBL" id="UQY43238.1"/>
    </source>
</evidence>
<keyword evidence="6 9" id="KW-0998">Cell outer membrane</keyword>
<protein>
    <recommendedName>
        <fullName evidence="9">Membrane-bound lytic murein transglycosylase F</fullName>
        <ecNumber evidence="9">4.2.2.n1</ecNumber>
    </recommendedName>
    <alternativeName>
        <fullName evidence="9">Murein lyase F</fullName>
    </alternativeName>
</protein>
<evidence type="ECO:0000256" key="1">
    <source>
        <dbReference type="ARBA" id="ARBA00001420"/>
    </source>
</evidence>
<comment type="caution">
    <text evidence="9">Lacks conserved residue(s) required for the propagation of feature annotation.</text>
</comment>
<sequence>MKRLKINYLLIGLITVLLAVALWPTIPWYGGTQDKIAQIKSRGVLRISTINSPLTYYTVNNAPAGMDYELAKRFADYLGVTLQVTVRQNLNDLFDDLDDGDADLLAAGLIYNNERLARFRTGPSYYSVSQQLVYRIGTSRPKNLGNLKGRLTVASGSAYMSTLRNVKENQYPDLDWAISTDQSPKALLEAVADGELDYTIGDSVTIGLLQRIHPQLAVAFDITDEEPVTWYMQRDEDDSLYAAMLDFFSQMEEEGAMARLEEKYLGHVGAFDYVDTRTFLRAIDDILPGIRPLFERYATEIDWRLLAAISYQESHWNPQATSPTGVRGLMMLTRNTADSLEVSDRLDPEQSIRGGSEYLQRMMEKVPSSVPEDERIWFALAAYNMGYAHMLDVRKLTEKQGGNPDSWADVKLRLPMLSQKRYYTQTTYGYARGHEAYNYVENIRKYQLSLVGYLQEQEKKLAQRKALEAALGDGYPAVAPDIAMN</sequence>
<dbReference type="EC" id="4.2.2.n1" evidence="9"/>
<organism evidence="11 12">
    <name type="scientific">Mixta hanseatica</name>
    <dbReference type="NCBI Taxonomy" id="2872648"/>
    <lineage>
        <taxon>Bacteria</taxon>
        <taxon>Pseudomonadati</taxon>
        <taxon>Pseudomonadota</taxon>
        <taxon>Gammaproteobacteria</taxon>
        <taxon>Enterobacterales</taxon>
        <taxon>Erwiniaceae</taxon>
        <taxon>Mixta</taxon>
    </lineage>
</organism>
<comment type="catalytic activity">
    <reaction evidence="1 9">
        <text>Exolytic cleavage of the (1-&gt;4)-beta-glycosidic linkage between N-acetylmuramic acid (MurNAc) and N-acetylglucosamine (GlcNAc) residues in peptidoglycan, from either the reducing or the non-reducing ends of the peptidoglycan chains, with concomitant formation of a 1,6-anhydrobond in the MurNAc residue.</text>
        <dbReference type="EC" id="4.2.2.n1"/>
    </reaction>
</comment>
<evidence type="ECO:0000256" key="3">
    <source>
        <dbReference type="ARBA" id="ARBA00010333"/>
    </source>
</evidence>
<evidence type="ECO:0000259" key="10">
    <source>
        <dbReference type="SMART" id="SM00062"/>
    </source>
</evidence>
<reference evidence="11" key="1">
    <citation type="submission" date="2021-09" db="EMBL/GenBank/DDBJ databases">
        <title>First case of bloodstream infection caused by Mixta hanseatica sp. nov., a member of the Erwiniaceae family.</title>
        <authorList>
            <person name="Both A."/>
            <person name="Huang J."/>
            <person name="Wenzel P."/>
            <person name="Aepfelbacher M."/>
            <person name="Rohde H."/>
            <person name="Christner M."/>
            <person name="Hentschke M."/>
        </authorList>
    </citation>
    <scope>NUCLEOTIDE SEQUENCE</scope>
    <source>
        <strain evidence="11">X22927</strain>
    </source>
</reference>
<dbReference type="Gene3D" id="1.10.530.10">
    <property type="match status" value="1"/>
</dbReference>
<keyword evidence="8 9" id="KW-0961">Cell wall biogenesis/degradation</keyword>
<dbReference type="Pfam" id="PF01464">
    <property type="entry name" value="SLT"/>
    <property type="match status" value="1"/>
</dbReference>
<evidence type="ECO:0000256" key="9">
    <source>
        <dbReference type="HAMAP-Rule" id="MF_02016"/>
    </source>
</evidence>
<evidence type="ECO:0000313" key="12">
    <source>
        <dbReference type="Proteomes" id="UP001056635"/>
    </source>
</evidence>
<keyword evidence="12" id="KW-1185">Reference proteome</keyword>
<dbReference type="Gene3D" id="3.40.190.10">
    <property type="entry name" value="Periplasmic binding protein-like II"/>
    <property type="match status" value="2"/>
</dbReference>
<evidence type="ECO:0000256" key="4">
    <source>
        <dbReference type="ARBA" id="ARBA00022729"/>
    </source>
</evidence>
<comment type="similarity">
    <text evidence="2">Belongs to the transglycosylase Slt family.</text>
</comment>
<comment type="subcellular location">
    <subcellularLocation>
        <location evidence="9">Cell outer membrane</location>
        <topology evidence="9">Peripheral membrane protein</topology>
    </subcellularLocation>
    <text evidence="9">Attached to the inner leaflet of the outer membrane.</text>
</comment>
<evidence type="ECO:0000256" key="2">
    <source>
        <dbReference type="ARBA" id="ARBA00007734"/>
    </source>
</evidence>
<keyword evidence="7 9" id="KW-0456">Lyase</keyword>
<dbReference type="GO" id="GO:0016829">
    <property type="term" value="F:lyase activity"/>
    <property type="evidence" value="ECO:0007669"/>
    <property type="project" value="UniProtKB-KW"/>
</dbReference>